<feature type="repeat" description="PPR" evidence="2">
    <location>
        <begin position="200"/>
        <end position="234"/>
    </location>
</feature>
<dbReference type="EMBL" id="EQ974100">
    <property type="protein sequence ID" value="EEF33729.1"/>
    <property type="molecule type" value="Genomic_DNA"/>
</dbReference>
<dbReference type="GO" id="GO:0003723">
    <property type="term" value="F:RNA binding"/>
    <property type="evidence" value="ECO:0007669"/>
    <property type="project" value="InterPro"/>
</dbReference>
<evidence type="ECO:0000313" key="4">
    <source>
        <dbReference type="Proteomes" id="UP000008311"/>
    </source>
</evidence>
<dbReference type="STRING" id="3988.B9SRK7"/>
<protein>
    <submittedName>
        <fullName evidence="3">Pentatricopeptide repeat-containing protein, putative</fullName>
    </submittedName>
</protein>
<dbReference type="InterPro" id="IPR011990">
    <property type="entry name" value="TPR-like_helical_dom_sf"/>
</dbReference>
<evidence type="ECO:0000256" key="2">
    <source>
        <dbReference type="PROSITE-ProRule" id="PRU00708"/>
    </source>
</evidence>
<keyword evidence="4" id="KW-1185">Reference proteome</keyword>
<dbReference type="NCBIfam" id="TIGR00756">
    <property type="entry name" value="PPR"/>
    <property type="match status" value="4"/>
</dbReference>
<sequence length="537" mass="59367">MAAIIQPTALLTCFHSLHFPSKPPLIVPLHTCLFKPKQQHHHQPRFSVSTAQSLLSSNPTLSSHRNIEPLFGLHSKYDTFIDIGIDHLLNLLRISVRYTDFDLARALHASILKLGEDTHLGNALVVAYLKLGLVLDAYEVFKGLCNPDVVSYSSLISSFAKGNQEMKAIELFFRMRSSAYMEFGLVDLAVEVFEKMPERNSVSYNALLAGFCNNGEGLKALDLFIKMVQEGAELSEFTLTSVITACGILRTLEISRQIHGFIMKFGFGSNACIETALLDMYTRCGRMNDADKMFRSWPSDRDSLVIQTSMLCGYARNGMPNEAVSLFQLSLSEGTMVVDEVALTSVLGVCGTLGSQEMGEQIHCHALKTGFLADLGVGNSIISMYSKCCNMNKAIKSFNDMLAHDVVSWNCLIAGHLLHRQGDEALAVWSRMEKAAYSHTRSDLVEDCRDLFFSMKNIYEVEPTSEHYASFKRITVVRGGEKEKGKVGHVAGVGVEVDVGMARSLNAAVQGTETCQIVRLQKLISYRAALGLRPLKP</sequence>
<dbReference type="Pfam" id="PF01535">
    <property type="entry name" value="PPR"/>
    <property type="match status" value="5"/>
</dbReference>
<proteinExistence type="predicted"/>
<dbReference type="InParanoid" id="B9SRK7"/>
<dbReference type="GO" id="GO:0009451">
    <property type="term" value="P:RNA modification"/>
    <property type="evidence" value="ECO:0007669"/>
    <property type="project" value="InterPro"/>
</dbReference>
<dbReference type="PANTHER" id="PTHR47926">
    <property type="entry name" value="PENTATRICOPEPTIDE REPEAT-CONTAINING PROTEIN"/>
    <property type="match status" value="1"/>
</dbReference>
<evidence type="ECO:0000256" key="1">
    <source>
        <dbReference type="ARBA" id="ARBA00022737"/>
    </source>
</evidence>
<reference evidence="4" key="1">
    <citation type="journal article" date="2010" name="Nat. Biotechnol.">
        <title>Draft genome sequence of the oilseed species Ricinus communis.</title>
        <authorList>
            <person name="Chan A.P."/>
            <person name="Crabtree J."/>
            <person name="Zhao Q."/>
            <person name="Lorenzi H."/>
            <person name="Orvis J."/>
            <person name="Puiu D."/>
            <person name="Melake-Berhan A."/>
            <person name="Jones K.M."/>
            <person name="Redman J."/>
            <person name="Chen G."/>
            <person name="Cahoon E.B."/>
            <person name="Gedil M."/>
            <person name="Stanke M."/>
            <person name="Haas B.J."/>
            <person name="Wortman J.R."/>
            <person name="Fraser-Liggett C.M."/>
            <person name="Ravel J."/>
            <person name="Rabinowicz P.D."/>
        </authorList>
    </citation>
    <scope>NUCLEOTIDE SEQUENCE [LARGE SCALE GENOMIC DNA]</scope>
    <source>
        <strain evidence="4">cv. Hale</strain>
    </source>
</reference>
<dbReference type="InterPro" id="IPR002885">
    <property type="entry name" value="PPR_rpt"/>
</dbReference>
<dbReference type="Pfam" id="PF13041">
    <property type="entry name" value="PPR_2"/>
    <property type="match status" value="1"/>
</dbReference>
<accession>B9SRK7</accession>
<name>B9SRK7_RICCO</name>
<keyword evidence="1" id="KW-0677">Repeat</keyword>
<gene>
    <name evidence="3" type="ORF">RCOM_0840000</name>
</gene>
<dbReference type="AlphaFoldDB" id="B9SRK7"/>
<dbReference type="PROSITE" id="PS51375">
    <property type="entry name" value="PPR"/>
    <property type="match status" value="3"/>
</dbReference>
<dbReference type="PANTHER" id="PTHR47926:SF512">
    <property type="entry name" value="REPEAT (PPR) SUPERFAMILY PROTEIN, PUTATIVE-RELATED"/>
    <property type="match status" value="1"/>
</dbReference>
<dbReference type="eggNOG" id="KOG4197">
    <property type="taxonomic scope" value="Eukaryota"/>
</dbReference>
<dbReference type="FunCoup" id="B9SRK7">
    <property type="interactions" value="879"/>
</dbReference>
<feature type="repeat" description="PPR" evidence="2">
    <location>
        <begin position="405"/>
        <end position="439"/>
    </location>
</feature>
<feature type="repeat" description="PPR" evidence="2">
    <location>
        <begin position="148"/>
        <end position="182"/>
    </location>
</feature>
<evidence type="ECO:0000313" key="3">
    <source>
        <dbReference type="EMBL" id="EEF33729.1"/>
    </source>
</evidence>
<organism evidence="3 4">
    <name type="scientific">Ricinus communis</name>
    <name type="common">Castor bean</name>
    <dbReference type="NCBI Taxonomy" id="3988"/>
    <lineage>
        <taxon>Eukaryota</taxon>
        <taxon>Viridiplantae</taxon>
        <taxon>Streptophyta</taxon>
        <taxon>Embryophyta</taxon>
        <taxon>Tracheophyta</taxon>
        <taxon>Spermatophyta</taxon>
        <taxon>Magnoliopsida</taxon>
        <taxon>eudicotyledons</taxon>
        <taxon>Gunneridae</taxon>
        <taxon>Pentapetalae</taxon>
        <taxon>rosids</taxon>
        <taxon>fabids</taxon>
        <taxon>Malpighiales</taxon>
        <taxon>Euphorbiaceae</taxon>
        <taxon>Acalyphoideae</taxon>
        <taxon>Acalypheae</taxon>
        <taxon>Ricinus</taxon>
    </lineage>
</organism>
<dbReference type="Proteomes" id="UP000008311">
    <property type="component" value="Unassembled WGS sequence"/>
</dbReference>
<dbReference type="InterPro" id="IPR046960">
    <property type="entry name" value="PPR_At4g14850-like_plant"/>
</dbReference>
<dbReference type="Gene3D" id="1.25.40.10">
    <property type="entry name" value="Tetratricopeptide repeat domain"/>
    <property type="match status" value="4"/>
</dbReference>